<organism evidence="2 3">
    <name type="scientific">Candidatus Methylobacter titanis</name>
    <dbReference type="NCBI Taxonomy" id="3053457"/>
    <lineage>
        <taxon>Bacteria</taxon>
        <taxon>Pseudomonadati</taxon>
        <taxon>Pseudomonadota</taxon>
        <taxon>Gammaproteobacteria</taxon>
        <taxon>Methylococcales</taxon>
        <taxon>Methylococcaceae</taxon>
        <taxon>Methylobacter</taxon>
    </lineage>
</organism>
<name>A0AA43Q8L0_9GAMM</name>
<reference evidence="2" key="1">
    <citation type="submission" date="2023-01" db="EMBL/GenBank/DDBJ databases">
        <title>Biogeochemical cycle of methane in antarctic sediments.</title>
        <authorList>
            <person name="Roldan D.M."/>
            <person name="Menes R.J."/>
        </authorList>
    </citation>
    <scope>NUCLEOTIDE SEQUENCE [LARGE SCALE GENOMIC DNA]</scope>
    <source>
        <strain evidence="2">K-2018 MAG008</strain>
    </source>
</reference>
<protein>
    <recommendedName>
        <fullName evidence="4">Integrase SAM-like N-terminal domain-containing protein</fullName>
    </recommendedName>
</protein>
<accession>A0AA43Q8L0</accession>
<evidence type="ECO:0008006" key="4">
    <source>
        <dbReference type="Google" id="ProtNLM"/>
    </source>
</evidence>
<evidence type="ECO:0000313" key="2">
    <source>
        <dbReference type="EMBL" id="MDI1232517.1"/>
    </source>
</evidence>
<dbReference type="Proteomes" id="UP001160519">
    <property type="component" value="Unassembled WGS sequence"/>
</dbReference>
<keyword evidence="3" id="KW-1185">Reference proteome</keyword>
<evidence type="ECO:0000256" key="1">
    <source>
        <dbReference type="SAM" id="MobiDB-lite"/>
    </source>
</evidence>
<proteinExistence type="predicted"/>
<gene>
    <name evidence="2" type="ORF">PSU93_15400</name>
</gene>
<comment type="caution">
    <text evidence="2">The sequence shown here is derived from an EMBL/GenBank/DDBJ whole genome shotgun (WGS) entry which is preliminary data.</text>
</comment>
<sequence>MLPVPASLSQAFESQLAQRNIPDQQRSDFHKWLRFYLDFCAKYVLDPKLTASFAGFDQKLQSKGQSNQQRLQARRAVAIYYRMIGTIQSPPAPSGNSAAKNANNHLPSTHPTRRIWPLPVRSVCRQ</sequence>
<dbReference type="AlphaFoldDB" id="A0AA43Q8L0"/>
<feature type="compositionally biased region" description="Polar residues" evidence="1">
    <location>
        <begin position="91"/>
        <end position="110"/>
    </location>
</feature>
<feature type="region of interest" description="Disordered" evidence="1">
    <location>
        <begin position="91"/>
        <end position="112"/>
    </location>
</feature>
<dbReference type="EMBL" id="JAQSDF010000098">
    <property type="protein sequence ID" value="MDI1232517.1"/>
    <property type="molecule type" value="Genomic_DNA"/>
</dbReference>
<evidence type="ECO:0000313" key="3">
    <source>
        <dbReference type="Proteomes" id="UP001160519"/>
    </source>
</evidence>